<dbReference type="GeneID" id="17322979"/>
<feature type="region of interest" description="Disordered" evidence="1">
    <location>
        <begin position="117"/>
        <end position="311"/>
    </location>
</feature>
<protein>
    <submittedName>
        <fullName evidence="2">Uncharacterized protein</fullName>
    </submittedName>
</protein>
<accession>R7QAA3</accession>
<dbReference type="AlphaFoldDB" id="R7QAA3"/>
<feature type="compositionally biased region" description="Pro residues" evidence="1">
    <location>
        <begin position="129"/>
        <end position="145"/>
    </location>
</feature>
<proteinExistence type="predicted"/>
<evidence type="ECO:0000313" key="2">
    <source>
        <dbReference type="EMBL" id="CDF35447.1"/>
    </source>
</evidence>
<keyword evidence="3" id="KW-1185">Reference proteome</keyword>
<feature type="compositionally biased region" description="Low complexity" evidence="1">
    <location>
        <begin position="161"/>
        <end position="180"/>
    </location>
</feature>
<dbReference type="RefSeq" id="XP_005715266.1">
    <property type="nucleotide sequence ID" value="XM_005715209.1"/>
</dbReference>
<feature type="compositionally biased region" description="Low complexity" evidence="1">
    <location>
        <begin position="248"/>
        <end position="263"/>
    </location>
</feature>
<dbReference type="KEGG" id="ccp:CHC_T00003960001"/>
<gene>
    <name evidence="2" type="ORF">CHC_T00003960001</name>
</gene>
<feature type="compositionally biased region" description="Polar residues" evidence="1">
    <location>
        <begin position="201"/>
        <end position="220"/>
    </location>
</feature>
<dbReference type="OMA" id="RNTDSAF"/>
<evidence type="ECO:0000313" key="3">
    <source>
        <dbReference type="Proteomes" id="UP000012073"/>
    </source>
</evidence>
<organism evidence="2 3">
    <name type="scientific">Chondrus crispus</name>
    <name type="common">Carrageen Irish moss</name>
    <name type="synonym">Polymorpha crispa</name>
    <dbReference type="NCBI Taxonomy" id="2769"/>
    <lineage>
        <taxon>Eukaryota</taxon>
        <taxon>Rhodophyta</taxon>
        <taxon>Florideophyceae</taxon>
        <taxon>Rhodymeniophycidae</taxon>
        <taxon>Gigartinales</taxon>
        <taxon>Gigartinaceae</taxon>
        <taxon>Chondrus</taxon>
    </lineage>
</organism>
<feature type="compositionally biased region" description="Basic residues" evidence="1">
    <location>
        <begin position="181"/>
        <end position="192"/>
    </location>
</feature>
<evidence type="ECO:0000256" key="1">
    <source>
        <dbReference type="SAM" id="MobiDB-lite"/>
    </source>
</evidence>
<dbReference type="Proteomes" id="UP000012073">
    <property type="component" value="Unassembled WGS sequence"/>
</dbReference>
<name>R7QAA3_CHOCR</name>
<dbReference type="Gramene" id="CDF35447">
    <property type="protein sequence ID" value="CDF35447"/>
    <property type="gene ID" value="CHC_T00003960001"/>
</dbReference>
<sequence>MVLCRDSTRQAICSPLDCPSTDDCGTDRPGSVTDTKITSLSLHSLTFAVTRCPLQPHVDTCFQTHLALRTRQTDHNHLAQSLLPPKSIRARSPFLFIFIFRPSPSCSLASLSPPSSRCLSSASTTQNPRQPPPAPLPLHPPPPSTRPRAPTHSPPAPSSPPRRTTPSRCANPRSSCASPSPRRRPICPRRARISSPPRTRAGTSCGSAPSTWPSISTAPSSPAFAGAPCSSWAPATPSRPSSPPSAAPTPSTCRTTTQRSSTTSPPPTCAPTSPAASTSSSSSRARGPGSRPCSGGSTPSSCPAIPSMRRTRSNSLQSASWPCCRSAASPSWPARPTILALGAARESLRSASRRWLRRLMACAWRSTLSRRLGTDAATCARS</sequence>
<reference evidence="3" key="1">
    <citation type="journal article" date="2013" name="Proc. Natl. Acad. Sci. U.S.A.">
        <title>Genome structure and metabolic features in the red seaweed Chondrus crispus shed light on evolution of the Archaeplastida.</title>
        <authorList>
            <person name="Collen J."/>
            <person name="Porcel B."/>
            <person name="Carre W."/>
            <person name="Ball S.G."/>
            <person name="Chaparro C."/>
            <person name="Tonon T."/>
            <person name="Barbeyron T."/>
            <person name="Michel G."/>
            <person name="Noel B."/>
            <person name="Valentin K."/>
            <person name="Elias M."/>
            <person name="Artiguenave F."/>
            <person name="Arun A."/>
            <person name="Aury J.M."/>
            <person name="Barbosa-Neto J.F."/>
            <person name="Bothwell J.H."/>
            <person name="Bouget F.Y."/>
            <person name="Brillet L."/>
            <person name="Cabello-Hurtado F."/>
            <person name="Capella-Gutierrez S."/>
            <person name="Charrier B."/>
            <person name="Cladiere L."/>
            <person name="Cock J.M."/>
            <person name="Coelho S.M."/>
            <person name="Colleoni C."/>
            <person name="Czjzek M."/>
            <person name="Da Silva C."/>
            <person name="Delage L."/>
            <person name="Denoeud F."/>
            <person name="Deschamps P."/>
            <person name="Dittami S.M."/>
            <person name="Gabaldon T."/>
            <person name="Gachon C.M."/>
            <person name="Groisillier A."/>
            <person name="Herve C."/>
            <person name="Jabbari K."/>
            <person name="Katinka M."/>
            <person name="Kloareg B."/>
            <person name="Kowalczyk N."/>
            <person name="Labadie K."/>
            <person name="Leblanc C."/>
            <person name="Lopez P.J."/>
            <person name="McLachlan D.H."/>
            <person name="Meslet-Cladiere L."/>
            <person name="Moustafa A."/>
            <person name="Nehr Z."/>
            <person name="Nyvall Collen P."/>
            <person name="Panaud O."/>
            <person name="Partensky F."/>
            <person name="Poulain J."/>
            <person name="Rensing S.A."/>
            <person name="Rousvoal S."/>
            <person name="Samson G."/>
            <person name="Symeonidi A."/>
            <person name="Weissenbach J."/>
            <person name="Zambounis A."/>
            <person name="Wincker P."/>
            <person name="Boyen C."/>
        </authorList>
    </citation>
    <scope>NUCLEOTIDE SEQUENCE [LARGE SCALE GENOMIC DNA]</scope>
    <source>
        <strain evidence="3">cv. Stackhouse</strain>
    </source>
</reference>
<feature type="compositionally biased region" description="Low complexity" evidence="1">
    <location>
        <begin position="270"/>
        <end position="304"/>
    </location>
</feature>
<dbReference type="STRING" id="2769.R7QAA3"/>
<feature type="compositionally biased region" description="Low complexity" evidence="1">
    <location>
        <begin position="230"/>
        <end position="239"/>
    </location>
</feature>
<dbReference type="EMBL" id="HG001730">
    <property type="protein sequence ID" value="CDF35447.1"/>
    <property type="molecule type" value="Genomic_DNA"/>
</dbReference>